<feature type="transmembrane region" description="Helical" evidence="8">
    <location>
        <begin position="256"/>
        <end position="277"/>
    </location>
</feature>
<dbReference type="AlphaFoldDB" id="A0AAW0R886"/>
<feature type="transmembrane region" description="Helical" evidence="8">
    <location>
        <begin position="196"/>
        <end position="214"/>
    </location>
</feature>
<feature type="domain" description="Major facilitator superfamily (MFS) profile" evidence="9">
    <location>
        <begin position="124"/>
        <end position="563"/>
    </location>
</feature>
<organism evidence="10 11">
    <name type="scientific">Apiospora kogelbergensis</name>
    <dbReference type="NCBI Taxonomy" id="1337665"/>
    <lineage>
        <taxon>Eukaryota</taxon>
        <taxon>Fungi</taxon>
        <taxon>Dikarya</taxon>
        <taxon>Ascomycota</taxon>
        <taxon>Pezizomycotina</taxon>
        <taxon>Sordariomycetes</taxon>
        <taxon>Xylariomycetidae</taxon>
        <taxon>Amphisphaeriales</taxon>
        <taxon>Apiosporaceae</taxon>
        <taxon>Apiospora</taxon>
    </lineage>
</organism>
<feature type="transmembrane region" description="Helical" evidence="8">
    <location>
        <begin position="377"/>
        <end position="398"/>
    </location>
</feature>
<dbReference type="GO" id="GO:0016020">
    <property type="term" value="C:membrane"/>
    <property type="evidence" value="ECO:0007669"/>
    <property type="project" value="UniProtKB-SubCell"/>
</dbReference>
<feature type="compositionally biased region" description="Low complexity" evidence="7">
    <location>
        <begin position="1"/>
        <end position="12"/>
    </location>
</feature>
<evidence type="ECO:0000256" key="7">
    <source>
        <dbReference type="SAM" id="MobiDB-lite"/>
    </source>
</evidence>
<sequence>MADIQPAPASSPSAPPNYDAAAQSEKGRRSSVAVADINKNINAKISNPLVGIPRAELLANVTQLAEEQGLTEHLHVLRQGALVAQNPQNFEAIVGEYALDQAQKDALHMEVSHKWRVPKLLYLTIITCSIGAAVQGWDQEGSNGANLSFPQEFGIYGKDDRSVFLVGLINSAPYIGSAFIGCWISDPLNNYLGRKWTIFLSAIVCLITPIGGALTQNWEQLLVTRLLLGIGMGFKASTVPIFAAENSPAAIRGALVMCWQMWTAFGIFLGVCANLVVGRVPNIAWRLQIGSAFIPAIPLCLLIPFCPESPRWFMKKNRYKDAYRSLTRLRNNPIQAARDLNAIHAQLLVEREAIHGSTYISRFIELFTIPRVRRATLASFVVMIAQQMCGINIIAFYSSTVFVEAGTDDFTALLASFGFGLVNFVFAWPAIWTIDTFGRRSLLLFTFPNMAWSLLAAGLCSLIPGQGGAHLGLVALFIYIFAAFYSPGEGPVPFTYSAEVFPLSHREVGMAWAVATCLFWAAVLSITFPKILASLGVVGAFCLYAGFNIVAFVMIFLWLPETKQRTLEELDYVFAVPTKTFIHYNTTKWIPWYMRRWVLFQKDAKLEPLYHFERPTQGSDLSDTKLITSEHTESAAADNNKNVSTHIEGGEKAAATGVGI</sequence>
<dbReference type="NCBIfam" id="TIGR00879">
    <property type="entry name" value="SP"/>
    <property type="match status" value="1"/>
</dbReference>
<dbReference type="InterPro" id="IPR003663">
    <property type="entry name" value="Sugar/inositol_transpt"/>
</dbReference>
<evidence type="ECO:0000256" key="3">
    <source>
        <dbReference type="ARBA" id="ARBA00022448"/>
    </source>
</evidence>
<dbReference type="PANTHER" id="PTHR48020:SF40">
    <property type="entry name" value="MAJOR FACILITATOR SUPERFAMILY (MFS) PROFILE DOMAIN-CONTAINING PROTEIN"/>
    <property type="match status" value="1"/>
</dbReference>
<dbReference type="Gene3D" id="1.20.1250.20">
    <property type="entry name" value="MFS general substrate transporter like domains"/>
    <property type="match status" value="1"/>
</dbReference>
<feature type="transmembrane region" description="Helical" evidence="8">
    <location>
        <begin position="283"/>
        <end position="306"/>
    </location>
</feature>
<evidence type="ECO:0000256" key="8">
    <source>
        <dbReference type="SAM" id="Phobius"/>
    </source>
</evidence>
<accession>A0AAW0R886</accession>
<dbReference type="InterPro" id="IPR005829">
    <property type="entry name" value="Sugar_transporter_CS"/>
</dbReference>
<feature type="transmembrane region" description="Helical" evidence="8">
    <location>
        <begin position="534"/>
        <end position="559"/>
    </location>
</feature>
<comment type="subcellular location">
    <subcellularLocation>
        <location evidence="1">Membrane</location>
        <topology evidence="1">Multi-pass membrane protein</topology>
    </subcellularLocation>
</comment>
<dbReference type="GO" id="GO:0015791">
    <property type="term" value="P:polyol transmembrane transport"/>
    <property type="evidence" value="ECO:0007669"/>
    <property type="project" value="UniProtKB-ARBA"/>
</dbReference>
<dbReference type="InterPro" id="IPR020846">
    <property type="entry name" value="MFS_dom"/>
</dbReference>
<feature type="transmembrane region" description="Helical" evidence="8">
    <location>
        <begin position="442"/>
        <end position="464"/>
    </location>
</feature>
<gene>
    <name evidence="10" type="ORF">PG999_002457</name>
</gene>
<dbReference type="InterPro" id="IPR050814">
    <property type="entry name" value="Myo-inositol_Transporter"/>
</dbReference>
<dbReference type="Pfam" id="PF00083">
    <property type="entry name" value="Sugar_tr"/>
    <property type="match status" value="1"/>
</dbReference>
<evidence type="ECO:0000313" key="10">
    <source>
        <dbReference type="EMBL" id="KAK8130077.1"/>
    </source>
</evidence>
<feature type="transmembrane region" description="Helical" evidence="8">
    <location>
        <begin position="508"/>
        <end position="528"/>
    </location>
</feature>
<evidence type="ECO:0000256" key="6">
    <source>
        <dbReference type="ARBA" id="ARBA00023136"/>
    </source>
</evidence>
<comment type="similarity">
    <text evidence="2">Belongs to the major facilitator superfamily. Sugar transporter (TC 2.A.1.1) family.</text>
</comment>
<feature type="transmembrane region" description="Helical" evidence="8">
    <location>
        <begin position="163"/>
        <end position="184"/>
    </location>
</feature>
<dbReference type="InterPro" id="IPR036259">
    <property type="entry name" value="MFS_trans_sf"/>
</dbReference>
<reference evidence="10 11" key="1">
    <citation type="submission" date="2023-01" db="EMBL/GenBank/DDBJ databases">
        <title>Analysis of 21 Apiospora genomes using comparative genomics revels a genus with tremendous synthesis potential of carbohydrate active enzymes and secondary metabolites.</title>
        <authorList>
            <person name="Sorensen T."/>
        </authorList>
    </citation>
    <scope>NUCLEOTIDE SEQUENCE [LARGE SCALE GENOMIC DNA]</scope>
    <source>
        <strain evidence="10 11">CBS 117206</strain>
    </source>
</reference>
<dbReference type="PANTHER" id="PTHR48020">
    <property type="entry name" value="PROTON MYO-INOSITOL COTRANSPORTER"/>
    <property type="match status" value="1"/>
</dbReference>
<dbReference type="FunFam" id="1.20.1250.20:FF:000100">
    <property type="entry name" value="MFS sugar transporter, putative"/>
    <property type="match status" value="1"/>
</dbReference>
<keyword evidence="4 8" id="KW-0812">Transmembrane</keyword>
<evidence type="ECO:0000256" key="5">
    <source>
        <dbReference type="ARBA" id="ARBA00022989"/>
    </source>
</evidence>
<dbReference type="PROSITE" id="PS00217">
    <property type="entry name" value="SUGAR_TRANSPORT_2"/>
    <property type="match status" value="1"/>
</dbReference>
<feature type="transmembrane region" description="Helical" evidence="8">
    <location>
        <begin position="410"/>
        <end position="430"/>
    </location>
</feature>
<dbReference type="GO" id="GO:0015798">
    <property type="term" value="P:myo-inositol transport"/>
    <property type="evidence" value="ECO:0007669"/>
    <property type="project" value="UniProtKB-ARBA"/>
</dbReference>
<protein>
    <submittedName>
        <fullName evidence="10">Sugar-tr-domain-containing protein</fullName>
    </submittedName>
</protein>
<evidence type="ECO:0000256" key="2">
    <source>
        <dbReference type="ARBA" id="ARBA00010992"/>
    </source>
</evidence>
<feature type="region of interest" description="Disordered" evidence="7">
    <location>
        <begin position="1"/>
        <end position="27"/>
    </location>
</feature>
<evidence type="ECO:0000256" key="4">
    <source>
        <dbReference type="ARBA" id="ARBA00022692"/>
    </source>
</evidence>
<dbReference type="InterPro" id="IPR005828">
    <property type="entry name" value="MFS_sugar_transport-like"/>
</dbReference>
<feature type="transmembrane region" description="Helical" evidence="8">
    <location>
        <begin position="470"/>
        <end position="487"/>
    </location>
</feature>
<evidence type="ECO:0000256" key="1">
    <source>
        <dbReference type="ARBA" id="ARBA00004141"/>
    </source>
</evidence>
<keyword evidence="5 8" id="KW-1133">Transmembrane helix</keyword>
<evidence type="ECO:0000313" key="11">
    <source>
        <dbReference type="Proteomes" id="UP001392437"/>
    </source>
</evidence>
<comment type="caution">
    <text evidence="10">The sequence shown here is derived from an EMBL/GenBank/DDBJ whole genome shotgun (WGS) entry which is preliminary data.</text>
</comment>
<dbReference type="EMBL" id="JAQQWP010000002">
    <property type="protein sequence ID" value="KAK8130077.1"/>
    <property type="molecule type" value="Genomic_DNA"/>
</dbReference>
<proteinExistence type="inferred from homology"/>
<feature type="transmembrane region" description="Helical" evidence="8">
    <location>
        <begin position="226"/>
        <end position="244"/>
    </location>
</feature>
<name>A0AAW0R886_9PEZI</name>
<keyword evidence="3" id="KW-0813">Transport</keyword>
<evidence type="ECO:0000259" key="9">
    <source>
        <dbReference type="PROSITE" id="PS50850"/>
    </source>
</evidence>
<keyword evidence="6 8" id="KW-0472">Membrane</keyword>
<keyword evidence="11" id="KW-1185">Reference proteome</keyword>
<dbReference type="PROSITE" id="PS50850">
    <property type="entry name" value="MFS"/>
    <property type="match status" value="1"/>
</dbReference>
<dbReference type="PRINTS" id="PR00171">
    <property type="entry name" value="SUGRTRNSPORT"/>
</dbReference>
<dbReference type="SUPFAM" id="SSF103473">
    <property type="entry name" value="MFS general substrate transporter"/>
    <property type="match status" value="1"/>
</dbReference>
<dbReference type="Proteomes" id="UP001392437">
    <property type="component" value="Unassembled WGS sequence"/>
</dbReference>
<dbReference type="GO" id="GO:0022857">
    <property type="term" value="F:transmembrane transporter activity"/>
    <property type="evidence" value="ECO:0007669"/>
    <property type="project" value="InterPro"/>
</dbReference>